<dbReference type="InterPro" id="IPR013320">
    <property type="entry name" value="ConA-like_dom_sf"/>
</dbReference>
<evidence type="ECO:0000256" key="1">
    <source>
        <dbReference type="ARBA" id="ARBA00001462"/>
    </source>
</evidence>
<evidence type="ECO:0000256" key="5">
    <source>
        <dbReference type="ARBA" id="ARBA00022801"/>
    </source>
</evidence>
<dbReference type="InterPro" id="IPR003305">
    <property type="entry name" value="CenC_carb-bd"/>
</dbReference>
<protein>
    <recommendedName>
        <fullName evidence="3">non-reducing end alpha-L-arabinofuranosidase</fullName>
        <ecNumber evidence="3">3.2.1.55</ecNumber>
    </recommendedName>
</protein>
<dbReference type="SUPFAM" id="SSF49899">
    <property type="entry name" value="Concanavalin A-like lectins/glucanases"/>
    <property type="match status" value="1"/>
</dbReference>
<feature type="chain" id="PRO_5047426070" description="non-reducing end alpha-L-arabinofuranosidase" evidence="8">
    <location>
        <begin position="20"/>
        <end position="1416"/>
    </location>
</feature>
<evidence type="ECO:0000313" key="11">
    <source>
        <dbReference type="Proteomes" id="UP000714420"/>
    </source>
</evidence>
<dbReference type="Gene3D" id="2.115.10.20">
    <property type="entry name" value="Glycosyl hydrolase domain, family 43"/>
    <property type="match status" value="1"/>
</dbReference>
<dbReference type="Pfam" id="PF06964">
    <property type="entry name" value="Alpha-L-AF_C"/>
    <property type="match status" value="1"/>
</dbReference>
<dbReference type="Proteomes" id="UP000714420">
    <property type="component" value="Unassembled WGS sequence"/>
</dbReference>
<dbReference type="Gene3D" id="2.60.120.560">
    <property type="entry name" value="Exo-inulinase, domain 1"/>
    <property type="match status" value="1"/>
</dbReference>
<dbReference type="EC" id="3.2.1.55" evidence="3"/>
<keyword evidence="11" id="KW-1185">Reference proteome</keyword>
<accession>A0ABX2ALI8</accession>
<comment type="caution">
    <text evidence="10">The sequence shown here is derived from an EMBL/GenBank/DDBJ whole genome shotgun (WGS) entry which is preliminary data.</text>
</comment>
<evidence type="ECO:0000313" key="10">
    <source>
        <dbReference type="EMBL" id="NPD91060.1"/>
    </source>
</evidence>
<dbReference type="InterPro" id="IPR055235">
    <property type="entry name" value="ASD1_cat"/>
</dbReference>
<sequence length="1416" mass="157783">MKRLLTFWILCAIAISMVAQVSMTIDATRRGPHIGPYHNGLFFEEINHAGDGGLYAELVSNRSFEDGLANWTAYKGTEISLKTKGLLNDAQAHALSVTISGASESNMKGIANSGYWGMNIVKDSTYNLSMWVKGDAAFNNKIIAQLRSNDGKSILGRAVLKGTVNNTGWNRLSVSIKATASDNRGQLLLLTGTNGHLDLDVVSLFPYTWKNRSNGLRPALAQLLADTRPSFLRFPGGCYVEGEGSYGNAFQWKKTIGPIEQRPGHYNKNWHYWSSDGLGFDEYLQMCEDLGAAPMFVVNIGLGHGFSLSHDSTLILVQDVLDAIEYANGDADTEWGARRIANGHAAPYNLKFIEIGNENYSPGANSEYAERYILFYDAIKAKYPEIVTIGNVEAWGTDNPSWGNNYPVEIVDEHYYRTFQWMRSNYNKYDNYPRFPIVYNGEYAANGGGYGKYGNMNSALGEAIYMLGMERNSDVCRMASFAPIFTHEEDPRWAYDMIHFNASDNFVTPSYYVQKLMNINLGKQNLLWTESGNRLSNISDVKVGLGSWGTQVVYDDVSVIGSDGNIVASDNFNGGIGAWIVNDGNWNVSDGTLVQSSLAENCTAVMNIPMNGNYTYKVRAMKTGGNEGFLILFNYQDGQNYVWWNIGGWSNSKHAVEVCSNGSKSTVAEKSGRVENNRWYDIEVKVDGANITCLLDNKVVHEFTMSADRALYQSVQIDEDKGELILKVVNPNSEGQTLKLNILNMRIADGTVVRLLSNAGTDENTMQTPDVIVPTEGETVAVDDDTHATLEIPAYSLNIFRLGASAIGEEVKISYSEYEKEDENMGAYLYAHMNGHGEYTNYALSLYGNNWQDMLGGAEVFDTKANTVTGGMRDAYITRMHDGNFMLAGTDMTSRLGWTSNHIMVLMLSPDLVHWTKNVKIDLESAENLEALGGITAEEMTAAWAPQVIYDKESGNYVVYYSVGFPDRHRIYYSIVDKDLNILSRPALYFDPGYDVIDADIVWNDVDKQYVMIYKCEKTTGFDRATADHLIPNANETKGTCQWTVTPNFHFGDNNQAIEAPTQWRRIGSDKWTLAYINYSGNGYGYKMCSMDEHGLNIGSPSIINGNVDAQHGSILKITTEEYDYLKTWEKVKMLLPKVESYYKACKVEAIGDAIAKAEKALNTTTTFAQNVKAMEAAYAALLGCEDIYLEYIKQMGEAGAAVDMTALIVNPDFREGARGWSTSVNFTQANGYVAEFWNTAFDFYQIIENMPKGEYELGVQSFYRYGSISDAVNAHNNGTERLNAVLYANGAEVPVMSIYDESVTQYTHSPYTYPDNVTVANEAFNDYGLYTNTVKLTLDEAGQIKLGIRKKEHISSDWCCFDNFTLKYLGNPDAINKISQGNGRSKKKYNLEGQEVKGRKSYKDIYIVNGKKIIE</sequence>
<evidence type="ECO:0000256" key="8">
    <source>
        <dbReference type="SAM" id="SignalP"/>
    </source>
</evidence>
<dbReference type="Pfam" id="PF02018">
    <property type="entry name" value="CBM_4_9"/>
    <property type="match status" value="1"/>
</dbReference>
<reference evidence="10 11" key="1">
    <citation type="submission" date="2020-05" db="EMBL/GenBank/DDBJ databases">
        <title>Distinct polysaccharide utilization as determinants for interspecies competition between intestinal Prevotella spp.</title>
        <authorList>
            <person name="Galvez E.J.C."/>
            <person name="Iljazovic A."/>
            <person name="Strowig T."/>
        </authorList>
    </citation>
    <scope>NUCLEOTIDE SEQUENCE [LARGE SCALE GENOMIC DNA]</scope>
    <source>
        <strain evidence="10 11">PMUR</strain>
    </source>
</reference>
<name>A0ABX2ALI8_9BACT</name>
<evidence type="ECO:0000256" key="6">
    <source>
        <dbReference type="ARBA" id="ARBA00023180"/>
    </source>
</evidence>
<evidence type="ECO:0000256" key="3">
    <source>
        <dbReference type="ARBA" id="ARBA00012670"/>
    </source>
</evidence>
<evidence type="ECO:0000259" key="9">
    <source>
        <dbReference type="SMART" id="SM00813"/>
    </source>
</evidence>
<dbReference type="CDD" id="cd08983">
    <property type="entry name" value="GH43_Bt3655-like"/>
    <property type="match status" value="1"/>
</dbReference>
<dbReference type="SUPFAM" id="SSF49785">
    <property type="entry name" value="Galactose-binding domain-like"/>
    <property type="match status" value="1"/>
</dbReference>
<keyword evidence="5" id="KW-0378">Hydrolase</keyword>
<gene>
    <name evidence="10" type="ORF">HPS56_01565</name>
</gene>
<dbReference type="Gene3D" id="2.60.120.260">
    <property type="entry name" value="Galactose-binding domain-like"/>
    <property type="match status" value="2"/>
</dbReference>
<dbReference type="InterPro" id="IPR051563">
    <property type="entry name" value="Glycosyl_Hydrolase_51"/>
</dbReference>
<dbReference type="Gene3D" id="3.20.20.80">
    <property type="entry name" value="Glycosidases"/>
    <property type="match status" value="1"/>
</dbReference>
<evidence type="ECO:0000256" key="4">
    <source>
        <dbReference type="ARBA" id="ARBA00022729"/>
    </source>
</evidence>
<dbReference type="InterPro" id="IPR017853">
    <property type="entry name" value="GH"/>
</dbReference>
<comment type="similarity">
    <text evidence="2">Belongs to the glycosyl hydrolase 51 family.</text>
</comment>
<proteinExistence type="inferred from homology"/>
<dbReference type="PANTHER" id="PTHR31776">
    <property type="entry name" value="ALPHA-L-ARABINOFURANOSIDASE 1"/>
    <property type="match status" value="1"/>
</dbReference>
<dbReference type="PANTHER" id="PTHR31776:SF0">
    <property type="entry name" value="ALPHA-L-ARABINOFURANOSIDASE 1"/>
    <property type="match status" value="1"/>
</dbReference>
<evidence type="ECO:0000256" key="2">
    <source>
        <dbReference type="ARBA" id="ARBA00007186"/>
    </source>
</evidence>
<organism evidence="10 11">
    <name type="scientific">Xylanibacter muris</name>
    <dbReference type="NCBI Taxonomy" id="2736290"/>
    <lineage>
        <taxon>Bacteria</taxon>
        <taxon>Pseudomonadati</taxon>
        <taxon>Bacteroidota</taxon>
        <taxon>Bacteroidia</taxon>
        <taxon>Bacteroidales</taxon>
        <taxon>Prevotellaceae</taxon>
        <taxon>Xylanibacter</taxon>
    </lineage>
</organism>
<keyword evidence="6" id="KW-0325">Glycoprotein</keyword>
<evidence type="ECO:0000256" key="7">
    <source>
        <dbReference type="ARBA" id="ARBA00023295"/>
    </source>
</evidence>
<dbReference type="SUPFAM" id="SSF75005">
    <property type="entry name" value="Arabinanase/levansucrase/invertase"/>
    <property type="match status" value="1"/>
</dbReference>
<dbReference type="InterPro" id="IPR010720">
    <property type="entry name" value="Alpha-L-AF_C"/>
</dbReference>
<dbReference type="SUPFAM" id="SSF51011">
    <property type="entry name" value="Glycosyl hydrolase domain"/>
    <property type="match status" value="1"/>
</dbReference>
<keyword evidence="4 8" id="KW-0732">Signal</keyword>
<dbReference type="InterPro" id="IPR023296">
    <property type="entry name" value="Glyco_hydro_beta-prop_sf"/>
</dbReference>
<comment type="catalytic activity">
    <reaction evidence="1">
        <text>Hydrolysis of terminal non-reducing alpha-L-arabinofuranoside residues in alpha-L-arabinosides.</text>
        <dbReference type="EC" id="3.2.1.55"/>
    </reaction>
</comment>
<dbReference type="EMBL" id="JABKKF010000001">
    <property type="protein sequence ID" value="NPD91060.1"/>
    <property type="molecule type" value="Genomic_DNA"/>
</dbReference>
<dbReference type="Pfam" id="PF22848">
    <property type="entry name" value="ASD1_dom"/>
    <property type="match status" value="1"/>
</dbReference>
<feature type="signal peptide" evidence="8">
    <location>
        <begin position="1"/>
        <end position="19"/>
    </location>
</feature>
<dbReference type="InterPro" id="IPR008979">
    <property type="entry name" value="Galactose-bd-like_sf"/>
</dbReference>
<keyword evidence="7" id="KW-0326">Glycosidase</keyword>
<dbReference type="SMART" id="SM00813">
    <property type="entry name" value="Alpha-L-AF_C"/>
    <property type="match status" value="1"/>
</dbReference>
<dbReference type="SUPFAM" id="SSF51445">
    <property type="entry name" value="(Trans)glycosidases"/>
    <property type="match status" value="1"/>
</dbReference>
<feature type="domain" description="Alpha-L-arabinofuranosidase C-terminal" evidence="9">
    <location>
        <begin position="441"/>
        <end position="796"/>
    </location>
</feature>
<dbReference type="RefSeq" id="WP_172272766.1">
    <property type="nucleotide sequence ID" value="NZ_CASGMU010000001.1"/>
</dbReference>